<reference evidence="2" key="1">
    <citation type="submission" date="2018-10" db="EMBL/GenBank/DDBJ databases">
        <title>Effector identification in a new, highly contiguous assembly of the strawberry crown rot pathogen Phytophthora cactorum.</title>
        <authorList>
            <person name="Armitage A.D."/>
            <person name="Nellist C.F."/>
            <person name="Bates H."/>
            <person name="Vickerstaff R.J."/>
            <person name="Harrison R.J."/>
        </authorList>
    </citation>
    <scope>NUCLEOTIDE SEQUENCE</scope>
    <source>
        <strain evidence="2">4040</strain>
    </source>
</reference>
<feature type="region of interest" description="Disordered" evidence="1">
    <location>
        <begin position="221"/>
        <end position="246"/>
    </location>
</feature>
<proteinExistence type="predicted"/>
<organism evidence="2 3">
    <name type="scientific">Phytophthora cactorum</name>
    <dbReference type="NCBI Taxonomy" id="29920"/>
    <lineage>
        <taxon>Eukaryota</taxon>
        <taxon>Sar</taxon>
        <taxon>Stramenopiles</taxon>
        <taxon>Oomycota</taxon>
        <taxon>Peronosporomycetes</taxon>
        <taxon>Peronosporales</taxon>
        <taxon>Peronosporaceae</taxon>
        <taxon>Phytophthora</taxon>
    </lineage>
</organism>
<evidence type="ECO:0000256" key="1">
    <source>
        <dbReference type="SAM" id="MobiDB-lite"/>
    </source>
</evidence>
<sequence length="555" mass="63275">MAAFGRMIFLILAQYREDTCFDALEKPPIVQPDFLSGNEWNLLHVLWNADPTEEGCMSNAVERMKYLVKMEKIQNQQDRKINESWSESLSSFSVGGSVVDDIETYVISTADMTLTEALNEVGEALLEGDALVETDGLYIAYSDSRSVYNRVVDLKEQLFAYTRPLPAMLIDTYAMIVWDLYKILDSMNDDAHMERMRDFDPEKRIDVSTVVSTLKDGALNKVGDEAVPSEHDQSDPDVKRDEGNSNVDRTLWPSRINRWHRNNRLPHVLKMPDRLGDYMASLRNDFVVNNPVCDRGLDLSGQLSGYERETRVLLKLASTGRVVETLLRFGHVIESYVKVLGLEMTDEVRQWSEQLMRERRERLDLFSRILSDKQLFLEAMGNETQEMELMTLLKHGLTRYEEILMPEEMDIISEVYDRVVSYSEVVLVGEPPNWFLSSNDLVCDLEEFFYLDDVRKTSNGSAIANFCASRAAAQNVIIVHVEIDRLLVLAELHDASAEAQTPRAHMTLADVGKVLPTPLALLPIFETFMTGRSTGTRFAENSFGPIELALRIRRN</sequence>
<protein>
    <submittedName>
        <fullName evidence="2">Uncharacterized protein</fullName>
    </submittedName>
</protein>
<evidence type="ECO:0000313" key="3">
    <source>
        <dbReference type="Proteomes" id="UP000736787"/>
    </source>
</evidence>
<feature type="compositionally biased region" description="Basic and acidic residues" evidence="1">
    <location>
        <begin position="222"/>
        <end position="243"/>
    </location>
</feature>
<evidence type="ECO:0000313" key="2">
    <source>
        <dbReference type="EMBL" id="KAG2953513.1"/>
    </source>
</evidence>
<dbReference type="EMBL" id="RCMK01000024">
    <property type="protein sequence ID" value="KAG2953513.1"/>
    <property type="molecule type" value="Genomic_DNA"/>
</dbReference>
<gene>
    <name evidence="2" type="ORF">PC117_g1941</name>
</gene>
<accession>A0A8T1EJS0</accession>
<dbReference type="AlphaFoldDB" id="A0A8T1EJS0"/>
<dbReference type="Proteomes" id="UP000736787">
    <property type="component" value="Unassembled WGS sequence"/>
</dbReference>
<dbReference type="VEuPathDB" id="FungiDB:PC110_g1232"/>
<comment type="caution">
    <text evidence="2">The sequence shown here is derived from an EMBL/GenBank/DDBJ whole genome shotgun (WGS) entry which is preliminary data.</text>
</comment>
<dbReference type="VEuPathDB" id="FungiDB:PC110_g1231"/>
<name>A0A8T1EJS0_9STRA</name>